<comment type="similarity">
    <text evidence="1">Belongs to the WD repeat L(2)GL family.</text>
</comment>
<feature type="compositionally biased region" description="Low complexity" evidence="4">
    <location>
        <begin position="1114"/>
        <end position="1136"/>
    </location>
</feature>
<evidence type="ECO:0000313" key="6">
    <source>
        <dbReference type="EMBL" id="CDZ97548.1"/>
    </source>
</evidence>
<dbReference type="InterPro" id="IPR013905">
    <property type="entry name" value="Lgl_C_dom"/>
</dbReference>
<feature type="domain" description="Lethal giant larvae (Lgl)-like C-terminal" evidence="5">
    <location>
        <begin position="717"/>
        <end position="1105"/>
    </location>
</feature>
<dbReference type="PANTHER" id="PTHR10241">
    <property type="entry name" value="LETHAL 2 GIANT LARVAE PROTEIN"/>
    <property type="match status" value="1"/>
</dbReference>
<dbReference type="GO" id="GO:0006893">
    <property type="term" value="P:Golgi to plasma membrane transport"/>
    <property type="evidence" value="ECO:0007669"/>
    <property type="project" value="TreeGrafter"/>
</dbReference>
<sequence length="1213" mass="130931">MFKLSSKKPITNQQHDLSNVLRDRSNIKLGAILNPLEGVQGDLSAIAVDPLGGWLAVGTLSGAIYLTGSSTVYVPLSIYHTPPEPLWKGITSVKFLCFHPGHQRLVAIDSKSQVHIWDLGLIDPKTNIPYKEATNSLYNKVTSIDLPSASTSHLPVTFKDGATGFIDLSRSAFLAPYKIPNVWAKHESRLRASGIEIPASRSSTGPPMSIGVNVNPRDRNLMLIAYEGGVILWDLEKKESRNTFELSIMPGAPGAAGYSDPNLFTERTPGVTCICWKPDGLVFAVGYDDGCIAIWSVDDSDKPLSVRTVDEEDVNITNAESLFESGALEPGSVTEGSLPKSLLLPREPIFKLSWTSFPSSTTLNGLVPPPSPETIEFSQREETILVILGGQSPSINPQGVTLLQFPAFHPPAAAVAPPSGGLSSNVRAAFKDSLISTGTFVYPTERPCEDFCLVPRADPHYGLTFDPVGIIFIIGSVSDRAGWMSGRGLKAYSFPPVRSTKVAVSKTRREPQAEVGEDEFVPISAPPKTLVQVNAEPSVFSPQAWGFALSGDTENQSDSDIEDKGKGWAQPFVGSSGFGEWSLSARLWCGVDSIGGSWLKPITSEGLRRIGGGEGRERLNDGNPRLWLNGGKAHGKVDGDNFKGLKLEPHRLLVTFHLNHLVRFFDISSQLLLFPSPLTNEYPDPLSNLTIDLPSILRNPTISHTPIAQSYARDPNKVSVQTVEFASTTLEVAVILSTGAIIYFKYGPAPIPSSPSSSSGPEFTDLRHLSSPTPHLDGFQPQFILDVNRGPVGACAVSDAGFLAVGFLQNSLAVVNLREPEIILGDGFSEQGETTKTEGSIVGSLRWTVVNLGADSTPAIRLIASGNKGLIRIFSLHYGLAGWEIERKPVVCTYESLGTPLSCFVLDLKSGEELALDPRRLEMARASSDAQQIGGAQKSSHAGSQSVMILAGKKGLRSQLNLNGERIGKVEVQNSLKAVFLVYKHGGQVLVAFAENSDIYVYSVPALDLIIHIPSRETLGEISMDPFSGDYLDYRSPLDIRFHTLFNTAKPQDPQITLDTLRPPIPAHPVPVKSSVIASWLGTWGGGTLTGAQIDALIAGPKRPTALPKPNFASPPTTDLTDATTTTYTRGTSSGLDGKPIPVRSTARSSRAGGRNDPFREMAEAAEERGNMLDGLQDTMKDIGRQASEWQEQARRTAMKESVKTSARSFFKF</sequence>
<feature type="compositionally biased region" description="Low complexity" evidence="4">
    <location>
        <begin position="1144"/>
        <end position="1155"/>
    </location>
</feature>
<dbReference type="InterPro" id="IPR036322">
    <property type="entry name" value="WD40_repeat_dom_sf"/>
</dbReference>
<dbReference type="Pfam" id="PF00400">
    <property type="entry name" value="WD40"/>
    <property type="match status" value="1"/>
</dbReference>
<evidence type="ECO:0000259" key="5">
    <source>
        <dbReference type="Pfam" id="PF08596"/>
    </source>
</evidence>
<dbReference type="Gene3D" id="2.130.10.10">
    <property type="entry name" value="YVTN repeat-like/Quinoprotein amine dehydrogenase"/>
    <property type="match status" value="2"/>
</dbReference>
<dbReference type="SMART" id="SM00320">
    <property type="entry name" value="WD40"/>
    <property type="match status" value="4"/>
</dbReference>
<keyword evidence="3" id="KW-0853">WD repeat</keyword>
<evidence type="ECO:0000256" key="1">
    <source>
        <dbReference type="ARBA" id="ARBA00008070"/>
    </source>
</evidence>
<dbReference type="PROSITE" id="PS50082">
    <property type="entry name" value="WD_REPEATS_2"/>
    <property type="match status" value="1"/>
</dbReference>
<dbReference type="GO" id="GO:0045159">
    <property type="term" value="F:myosin II binding"/>
    <property type="evidence" value="ECO:0007669"/>
    <property type="project" value="TreeGrafter"/>
</dbReference>
<dbReference type="SUPFAM" id="SSF50978">
    <property type="entry name" value="WD40 repeat-like"/>
    <property type="match status" value="2"/>
</dbReference>
<keyword evidence="2" id="KW-0268">Exocytosis</keyword>
<dbReference type="InterPro" id="IPR015943">
    <property type="entry name" value="WD40/YVTN_repeat-like_dom_sf"/>
</dbReference>
<dbReference type="GO" id="GO:0006887">
    <property type="term" value="P:exocytosis"/>
    <property type="evidence" value="ECO:0007669"/>
    <property type="project" value="UniProtKB-KW"/>
</dbReference>
<organism evidence="6">
    <name type="scientific">Phaffia rhodozyma</name>
    <name type="common">Yeast</name>
    <name type="synonym">Xanthophyllomyces dendrorhous</name>
    <dbReference type="NCBI Taxonomy" id="264483"/>
    <lineage>
        <taxon>Eukaryota</taxon>
        <taxon>Fungi</taxon>
        <taxon>Dikarya</taxon>
        <taxon>Basidiomycota</taxon>
        <taxon>Agaricomycotina</taxon>
        <taxon>Tremellomycetes</taxon>
        <taxon>Cystofilobasidiales</taxon>
        <taxon>Mrakiaceae</taxon>
        <taxon>Phaffia</taxon>
    </lineage>
</organism>
<evidence type="ECO:0000256" key="3">
    <source>
        <dbReference type="PROSITE-ProRule" id="PRU00221"/>
    </source>
</evidence>
<feature type="repeat" description="WD" evidence="3">
    <location>
        <begin position="264"/>
        <end position="305"/>
    </location>
</feature>
<dbReference type="GO" id="GO:0005737">
    <property type="term" value="C:cytoplasm"/>
    <property type="evidence" value="ECO:0007669"/>
    <property type="project" value="TreeGrafter"/>
</dbReference>
<dbReference type="PANTHER" id="PTHR10241:SF25">
    <property type="entry name" value="TOMOSYN, ISOFORM C"/>
    <property type="match status" value="1"/>
</dbReference>
<evidence type="ECO:0000256" key="2">
    <source>
        <dbReference type="ARBA" id="ARBA00022483"/>
    </source>
</evidence>
<protein>
    <submittedName>
        <fullName evidence="6">Tomosyn and related SNARE-interacting proteins</fullName>
    </submittedName>
</protein>
<dbReference type="InterPro" id="IPR001680">
    <property type="entry name" value="WD40_rpt"/>
</dbReference>
<evidence type="ECO:0000256" key="4">
    <source>
        <dbReference type="SAM" id="MobiDB-lite"/>
    </source>
</evidence>
<dbReference type="GO" id="GO:0005886">
    <property type="term" value="C:plasma membrane"/>
    <property type="evidence" value="ECO:0007669"/>
    <property type="project" value="TreeGrafter"/>
</dbReference>
<reference evidence="6" key="1">
    <citation type="submission" date="2014-08" db="EMBL/GenBank/DDBJ databases">
        <authorList>
            <person name="Sharma Rahul"/>
            <person name="Thines Marco"/>
        </authorList>
    </citation>
    <scope>NUCLEOTIDE SEQUENCE</scope>
</reference>
<dbReference type="Pfam" id="PF08596">
    <property type="entry name" value="Lgl_C"/>
    <property type="match status" value="1"/>
</dbReference>
<dbReference type="GO" id="GO:0019905">
    <property type="term" value="F:syntaxin binding"/>
    <property type="evidence" value="ECO:0007669"/>
    <property type="project" value="TreeGrafter"/>
</dbReference>
<proteinExistence type="inferred from homology"/>
<dbReference type="AlphaFoldDB" id="A0A0F7SII7"/>
<accession>A0A0F7SII7</accession>
<dbReference type="GO" id="GO:0005096">
    <property type="term" value="F:GTPase activator activity"/>
    <property type="evidence" value="ECO:0007669"/>
    <property type="project" value="TreeGrafter"/>
</dbReference>
<dbReference type="EMBL" id="LN483211">
    <property type="protein sequence ID" value="CDZ97548.1"/>
    <property type="molecule type" value="Genomic_DNA"/>
</dbReference>
<name>A0A0F7SII7_PHARH</name>
<feature type="region of interest" description="Disordered" evidence="4">
    <location>
        <begin position="1105"/>
        <end position="1158"/>
    </location>
</feature>